<organism evidence="1 2">
    <name type="scientific">Enterococcus faecium</name>
    <name type="common">Streptococcus faecium</name>
    <dbReference type="NCBI Taxonomy" id="1352"/>
    <lineage>
        <taxon>Bacteria</taxon>
        <taxon>Bacillati</taxon>
        <taxon>Bacillota</taxon>
        <taxon>Bacilli</taxon>
        <taxon>Lactobacillales</taxon>
        <taxon>Enterococcaceae</taxon>
        <taxon>Enterococcus</taxon>
    </lineage>
</organism>
<dbReference type="AlphaFoldDB" id="A0A9X4B701"/>
<evidence type="ECO:0000313" key="2">
    <source>
        <dbReference type="Proteomes" id="UP001141166"/>
    </source>
</evidence>
<dbReference type="EMBL" id="JAMWMK010000029">
    <property type="protein sequence ID" value="MDC4248912.1"/>
    <property type="molecule type" value="Genomic_DNA"/>
</dbReference>
<sequence length="149" mass="17349">MIIDTDKIQALLDDESISDTYIEKETTLIQIRQYRTGKKKIGNMTLNMAMEMQSLYEYIQKEKRSGNIKGLEKAVSDFNKCQSAAVVYFNKKEWKIWTTIYDDLGLHDDYMDENIVILLQKGTCDILTRYDKTTINDLELLCKIELALS</sequence>
<dbReference type="Proteomes" id="UP001141166">
    <property type="component" value="Unassembled WGS sequence"/>
</dbReference>
<evidence type="ECO:0000313" key="1">
    <source>
        <dbReference type="EMBL" id="MDC4248912.1"/>
    </source>
</evidence>
<reference evidence="1" key="1">
    <citation type="submission" date="2022-05" db="EMBL/GenBank/DDBJ databases">
        <title>Draft genome sequences of Clostridium perfringens strains isolated from Peru.</title>
        <authorList>
            <person name="Hurtado R."/>
            <person name="Lima L."/>
            <person name="Sousa T."/>
            <person name="Jaiswal A.K."/>
            <person name="Tiwari S."/>
            <person name="Maturrano L."/>
            <person name="Brenig B."/>
            <person name="Azevedo V."/>
        </authorList>
    </citation>
    <scope>NUCLEOTIDE SEQUENCE</scope>
    <source>
        <strain evidence="1">CP4</strain>
    </source>
</reference>
<proteinExistence type="predicted"/>
<gene>
    <name evidence="1" type="ORF">M3X98_12905</name>
</gene>
<dbReference type="RefSeq" id="WP_081123670.1">
    <property type="nucleotide sequence ID" value="NZ_JAMWMK010000029.1"/>
</dbReference>
<accession>A0A9X4B701</accession>
<comment type="caution">
    <text evidence="1">The sequence shown here is derived from an EMBL/GenBank/DDBJ whole genome shotgun (WGS) entry which is preliminary data.</text>
</comment>
<protein>
    <submittedName>
        <fullName evidence="1">Uncharacterized protein</fullName>
    </submittedName>
</protein>
<name>A0A9X4B701_ENTFC</name>